<dbReference type="InterPro" id="IPR025736">
    <property type="entry name" value="PucR_C-HTH_dom"/>
</dbReference>
<dbReference type="EMBL" id="CAFBMK010000026">
    <property type="protein sequence ID" value="CAB4903210.1"/>
    <property type="molecule type" value="Genomic_DNA"/>
</dbReference>
<dbReference type="InterPro" id="IPR012914">
    <property type="entry name" value="PucR_dom"/>
</dbReference>
<dbReference type="PANTHER" id="PTHR33744">
    <property type="entry name" value="CARBOHYDRATE DIACID REGULATOR"/>
    <property type="match status" value="1"/>
</dbReference>
<dbReference type="InterPro" id="IPR051448">
    <property type="entry name" value="CdaR-like_regulators"/>
</dbReference>
<name>A0A6J7GFG7_9ZZZZ</name>
<sequence>MIVRVTLLDPPVSPRLPALPAAEPFRPLAAPTPRITVADALALPVLRRGLPDVVSGSEHLDRPIRWVHAGEVSYMASQLRGGELLLTTGMGIGRKAVDQRRFVAGLAELGLAALVIELGPTFAELPGPLVQAAQQHELVLVALNREVPFITVTEAIHTEIVNAQYALLRRGDDVQATLTKLLLDGQGIPEVLRATAEIVGNPVFLEDGEGRLLYHAGTAGDDVDALDAWKASSRPTGRAPWRAGLAETVPLAGHGGDGRLLALPVAGPLDEIAGVALQRAAGIVALALLRARQEEELVARERGNFLVDLAEGRTTAAHAERQAGSIGFRTASGQLLPIAAETGAPAAAASWSLVLRDLAVELESHGLAVLAGQRERPGQLLALVGLRDPEGRTGVADTVARALRTAIARRLGDGVTRIAVGAPTAWRDAGPALRLAAETAASAVALPPADWFDVRSLELQRLLWRWRDDRELQAFVQRRLGPVLEHDRRRKHQLLPTLEALCAGGWRKAEAARALHLNRQALYNRLARVEELLDVDLADPEQTLTLHLALRALPHVADPAR</sequence>
<dbReference type="Pfam" id="PF13556">
    <property type="entry name" value="HTH_30"/>
    <property type="match status" value="1"/>
</dbReference>
<evidence type="ECO:0000313" key="3">
    <source>
        <dbReference type="EMBL" id="CAB4903210.1"/>
    </source>
</evidence>
<accession>A0A6J7GFG7</accession>
<dbReference type="Pfam" id="PF07905">
    <property type="entry name" value="PucR"/>
    <property type="match status" value="1"/>
</dbReference>
<organism evidence="3">
    <name type="scientific">freshwater metagenome</name>
    <dbReference type="NCBI Taxonomy" id="449393"/>
    <lineage>
        <taxon>unclassified sequences</taxon>
        <taxon>metagenomes</taxon>
        <taxon>ecological metagenomes</taxon>
    </lineage>
</organism>
<dbReference type="Gene3D" id="1.10.10.2840">
    <property type="entry name" value="PucR C-terminal helix-turn-helix domain"/>
    <property type="match status" value="1"/>
</dbReference>
<dbReference type="InterPro" id="IPR042070">
    <property type="entry name" value="PucR_C-HTH_sf"/>
</dbReference>
<proteinExistence type="predicted"/>
<evidence type="ECO:0000259" key="1">
    <source>
        <dbReference type="Pfam" id="PF07905"/>
    </source>
</evidence>
<dbReference type="PANTHER" id="PTHR33744:SF1">
    <property type="entry name" value="DNA-BINDING TRANSCRIPTIONAL ACTIVATOR ADER"/>
    <property type="match status" value="1"/>
</dbReference>
<gene>
    <name evidence="3" type="ORF">UFOPK3564_00710</name>
</gene>
<reference evidence="3" key="1">
    <citation type="submission" date="2020-05" db="EMBL/GenBank/DDBJ databases">
        <authorList>
            <person name="Chiriac C."/>
            <person name="Salcher M."/>
            <person name="Ghai R."/>
            <person name="Kavagutti S V."/>
        </authorList>
    </citation>
    <scope>NUCLEOTIDE SEQUENCE</scope>
</reference>
<evidence type="ECO:0000259" key="2">
    <source>
        <dbReference type="Pfam" id="PF13556"/>
    </source>
</evidence>
<feature type="domain" description="Purine catabolism PurC-like" evidence="1">
    <location>
        <begin position="39"/>
        <end position="160"/>
    </location>
</feature>
<protein>
    <submittedName>
        <fullName evidence="3">Unannotated protein</fullName>
    </submittedName>
</protein>
<dbReference type="AlphaFoldDB" id="A0A6J7GFG7"/>
<feature type="domain" description="PucR C-terminal helix-turn-helix" evidence="2">
    <location>
        <begin position="494"/>
        <end position="552"/>
    </location>
</feature>